<feature type="transmembrane region" description="Helical" evidence="5">
    <location>
        <begin position="314"/>
        <end position="331"/>
    </location>
</feature>
<evidence type="ECO:0000313" key="7">
    <source>
        <dbReference type="EMBL" id="SDR04332.1"/>
    </source>
</evidence>
<dbReference type="GO" id="GO:0016491">
    <property type="term" value="F:oxidoreductase activity"/>
    <property type="evidence" value="ECO:0007669"/>
    <property type="project" value="UniProtKB-KW"/>
</dbReference>
<dbReference type="AlphaFoldDB" id="A0A1H1FTJ5"/>
<keyword evidence="5" id="KW-0812">Transmembrane</keyword>
<sequence>MSTTTGRGVAVVTGGTAGVGRAAVRALAASGHDVAVLARGRAGLDGAVADVEGAGRRALALPTDVSDHSAVRAAAGRVEEALGEIAVWVNAAFVGTLTFATDSDPSEFRRVTEVSYYGQVHGTLAALERMRPRDSGVIVNVASAMAYRAIPLQAAYCGAKHAVKGFTESVRTELVHERSAVKLCMVQLPGLNTPQFDWNASRMPRHPMPVPPIYQPELAGRAIAFLAERPRNNMWVGISTAYTILGERLAPKLLDLFLGRTGVDSQQTDRQLPRWGSNLFEPRDEEADRGAHGSFDEQAHSGDPVLWMSMRRRALLAALAAVCSAVAAGMARCRGRSGRGEPLSPRRAR</sequence>
<evidence type="ECO:0000256" key="4">
    <source>
        <dbReference type="SAM" id="MobiDB-lite"/>
    </source>
</evidence>
<reference evidence="8" key="1">
    <citation type="submission" date="2016-10" db="EMBL/GenBank/DDBJ databases">
        <authorList>
            <person name="Varghese N."/>
            <person name="Submissions S."/>
        </authorList>
    </citation>
    <scope>NUCLEOTIDE SEQUENCE [LARGE SCALE GENOMIC DNA]</scope>
    <source>
        <strain evidence="8">DSM 45459</strain>
    </source>
</reference>
<feature type="compositionally biased region" description="Basic and acidic residues" evidence="4">
    <location>
        <begin position="286"/>
        <end position="298"/>
    </location>
</feature>
<name>A0A1H1FTJ5_9ACTN</name>
<dbReference type="SMART" id="SM00822">
    <property type="entry name" value="PKS_KR"/>
    <property type="match status" value="1"/>
</dbReference>
<dbReference type="STRING" id="995062.SAMN04489718_3233"/>
<protein>
    <submittedName>
        <fullName evidence="7">Short-chain dehydrogenase</fullName>
    </submittedName>
</protein>
<dbReference type="Pfam" id="PF00106">
    <property type="entry name" value="adh_short"/>
    <property type="match status" value="1"/>
</dbReference>
<dbReference type="PRINTS" id="PR00081">
    <property type="entry name" value="GDHRDH"/>
</dbReference>
<dbReference type="SUPFAM" id="SSF51735">
    <property type="entry name" value="NAD(P)-binding Rossmann-fold domains"/>
    <property type="match status" value="1"/>
</dbReference>
<gene>
    <name evidence="7" type="ORF">SAMN04489718_3233</name>
</gene>
<feature type="domain" description="Ketoreductase" evidence="6">
    <location>
        <begin position="8"/>
        <end position="194"/>
    </location>
</feature>
<evidence type="ECO:0000256" key="2">
    <source>
        <dbReference type="ARBA" id="ARBA00023002"/>
    </source>
</evidence>
<organism evidence="7 8">
    <name type="scientific">Actinopolyspora saharensis</name>
    <dbReference type="NCBI Taxonomy" id="995062"/>
    <lineage>
        <taxon>Bacteria</taxon>
        <taxon>Bacillati</taxon>
        <taxon>Actinomycetota</taxon>
        <taxon>Actinomycetes</taxon>
        <taxon>Actinopolysporales</taxon>
        <taxon>Actinopolysporaceae</taxon>
        <taxon>Actinopolyspora</taxon>
    </lineage>
</organism>
<dbReference type="Gene3D" id="3.40.50.720">
    <property type="entry name" value="NAD(P)-binding Rossmann-like Domain"/>
    <property type="match status" value="1"/>
</dbReference>
<evidence type="ECO:0000313" key="8">
    <source>
        <dbReference type="Proteomes" id="UP000199301"/>
    </source>
</evidence>
<keyword evidence="8" id="KW-1185">Reference proteome</keyword>
<dbReference type="InterPro" id="IPR057326">
    <property type="entry name" value="KR_dom"/>
</dbReference>
<keyword evidence="5" id="KW-0472">Membrane</keyword>
<dbReference type="InterPro" id="IPR002347">
    <property type="entry name" value="SDR_fam"/>
</dbReference>
<dbReference type="NCBIfam" id="NF005495">
    <property type="entry name" value="PRK07109.1"/>
    <property type="match status" value="1"/>
</dbReference>
<proteinExistence type="inferred from homology"/>
<dbReference type="PROSITE" id="PS00061">
    <property type="entry name" value="ADH_SHORT"/>
    <property type="match status" value="1"/>
</dbReference>
<dbReference type="RefSeq" id="WP_092525209.1">
    <property type="nucleotide sequence ID" value="NZ_FNKO01000002.1"/>
</dbReference>
<dbReference type="InterPro" id="IPR020904">
    <property type="entry name" value="Sc_DH/Rdtase_CS"/>
</dbReference>
<dbReference type="Proteomes" id="UP000199301">
    <property type="component" value="Unassembled WGS sequence"/>
</dbReference>
<dbReference type="GO" id="GO:0016020">
    <property type="term" value="C:membrane"/>
    <property type="evidence" value="ECO:0007669"/>
    <property type="project" value="TreeGrafter"/>
</dbReference>
<evidence type="ECO:0000256" key="1">
    <source>
        <dbReference type="ARBA" id="ARBA00006484"/>
    </source>
</evidence>
<evidence type="ECO:0000259" key="6">
    <source>
        <dbReference type="SMART" id="SM00822"/>
    </source>
</evidence>
<dbReference type="PANTHER" id="PTHR44196">
    <property type="entry name" value="DEHYDROGENASE/REDUCTASE SDR FAMILY MEMBER 7B"/>
    <property type="match status" value="1"/>
</dbReference>
<keyword evidence="5" id="KW-1133">Transmembrane helix</keyword>
<comment type="similarity">
    <text evidence="1 3">Belongs to the short-chain dehydrogenases/reductases (SDR) family.</text>
</comment>
<dbReference type="InterPro" id="IPR036291">
    <property type="entry name" value="NAD(P)-bd_dom_sf"/>
</dbReference>
<dbReference type="PRINTS" id="PR00080">
    <property type="entry name" value="SDRFAMILY"/>
</dbReference>
<dbReference type="EMBL" id="FNKO01000002">
    <property type="protein sequence ID" value="SDR04332.1"/>
    <property type="molecule type" value="Genomic_DNA"/>
</dbReference>
<evidence type="ECO:0000256" key="3">
    <source>
        <dbReference type="RuleBase" id="RU000363"/>
    </source>
</evidence>
<keyword evidence="2" id="KW-0560">Oxidoreductase</keyword>
<accession>A0A1H1FTJ5</accession>
<evidence type="ECO:0000256" key="5">
    <source>
        <dbReference type="SAM" id="Phobius"/>
    </source>
</evidence>
<dbReference type="OrthoDB" id="151996at2"/>
<dbReference type="PANTHER" id="PTHR44196:SF1">
    <property type="entry name" value="DEHYDROGENASE_REDUCTASE SDR FAMILY MEMBER 7B"/>
    <property type="match status" value="1"/>
</dbReference>
<feature type="region of interest" description="Disordered" evidence="4">
    <location>
        <begin position="267"/>
        <end position="298"/>
    </location>
</feature>